<organism evidence="2 3">
    <name type="scientific">Tetzosporium hominis</name>
    <dbReference type="NCBI Taxonomy" id="2020506"/>
    <lineage>
        <taxon>Bacteria</taxon>
        <taxon>Bacillati</taxon>
        <taxon>Bacillota</taxon>
        <taxon>Bacilli</taxon>
        <taxon>Bacillales</taxon>
        <taxon>Caryophanaceae</taxon>
        <taxon>Tetzosporium</taxon>
    </lineage>
</organism>
<dbReference type="InterPro" id="IPR011856">
    <property type="entry name" value="tRNA_endonuc-like_dom_sf"/>
</dbReference>
<accession>A0A264W159</accession>
<evidence type="ECO:0000313" key="2">
    <source>
        <dbReference type="EMBL" id="OZS77322.1"/>
    </source>
</evidence>
<keyword evidence="3" id="KW-1185">Reference proteome</keyword>
<keyword evidence="2" id="KW-0378">Hydrolase</keyword>
<dbReference type="PANTHER" id="PTHR30015">
    <property type="entry name" value="MRR RESTRICTION SYSTEM PROTEIN"/>
    <property type="match status" value="1"/>
</dbReference>
<dbReference type="Gene3D" id="3.40.1350.10">
    <property type="match status" value="1"/>
</dbReference>
<comment type="caution">
    <text evidence="2">The sequence shown here is derived from an EMBL/GenBank/DDBJ whole genome shotgun (WGS) entry which is preliminary data.</text>
</comment>
<feature type="domain" description="Restriction endonuclease type IV Mrr" evidence="1">
    <location>
        <begin position="199"/>
        <end position="310"/>
    </location>
</feature>
<dbReference type="InterPro" id="IPR007560">
    <property type="entry name" value="Restrct_endonuc_IV_Mrr"/>
</dbReference>
<keyword evidence="2" id="KW-0540">Nuclease</keyword>
<name>A0A264W159_9BACL</name>
<proteinExistence type="predicted"/>
<dbReference type="PANTHER" id="PTHR30015:SF7">
    <property type="entry name" value="TYPE IV METHYL-DIRECTED RESTRICTION ENZYME ECOKMRR"/>
    <property type="match status" value="1"/>
</dbReference>
<dbReference type="GO" id="GO:0003677">
    <property type="term" value="F:DNA binding"/>
    <property type="evidence" value="ECO:0007669"/>
    <property type="project" value="InterPro"/>
</dbReference>
<evidence type="ECO:0000259" key="1">
    <source>
        <dbReference type="Pfam" id="PF04471"/>
    </source>
</evidence>
<dbReference type="GO" id="GO:0015666">
    <property type="term" value="F:restriction endodeoxyribonuclease activity"/>
    <property type="evidence" value="ECO:0007669"/>
    <property type="project" value="TreeGrafter"/>
</dbReference>
<sequence>MTKWWMVRAGDANELINVWKREQIASIGWPQLGDPQKALSKEDLLKKADIEYHESKPASRMSWVSQVWRFSREISKGDCIITYSKENKEYMIGTVTSSHFYDEKTGDPAYPNHIQVNWELNTVLRERLTQRAKNSLESVLTVFRVDDWGPELLKLLDSVDKDTHDSNSAEKPKDVEVELNQLMEEFESRAKIFVEDQVDRLSPWEMQDLVAALLQAMSYTVKVSPPGRDGGVDILASKDAFGFEKPIIKVQVKHRVSTSGSPEIQQLLGAHPIGASCLFVSTGGFTKAAKEVATQHGVHLLDLEGLVKLLVEWYEKMPSDARASLPLKKLYIPEVN</sequence>
<dbReference type="InterPro" id="IPR011335">
    <property type="entry name" value="Restrct_endonuc-II-like"/>
</dbReference>
<dbReference type="Proteomes" id="UP000217065">
    <property type="component" value="Unassembled WGS sequence"/>
</dbReference>
<gene>
    <name evidence="2" type="ORF">CF394_12010</name>
</gene>
<dbReference type="RefSeq" id="WP_094943930.1">
    <property type="nucleotide sequence ID" value="NZ_NOKQ01000267.1"/>
</dbReference>
<evidence type="ECO:0000313" key="3">
    <source>
        <dbReference type="Proteomes" id="UP000217065"/>
    </source>
</evidence>
<reference evidence="2 3" key="1">
    <citation type="submission" date="2017-07" db="EMBL/GenBank/DDBJ databases">
        <title>Tetzosporium hominis gen.nov. sp.nov.</title>
        <authorList>
            <person name="Tetz G."/>
            <person name="Tetz V."/>
        </authorList>
    </citation>
    <scope>NUCLEOTIDE SEQUENCE [LARGE SCALE GENOMIC DNA]</scope>
    <source>
        <strain evidence="2 3">VT-49</strain>
    </source>
</reference>
<protein>
    <submittedName>
        <fullName evidence="2">Restriction endonuclease</fullName>
    </submittedName>
</protein>
<dbReference type="OrthoDB" id="9781481at2"/>
<dbReference type="Pfam" id="PF04471">
    <property type="entry name" value="Mrr_cat"/>
    <property type="match status" value="1"/>
</dbReference>
<dbReference type="GO" id="GO:0009307">
    <property type="term" value="P:DNA restriction-modification system"/>
    <property type="evidence" value="ECO:0007669"/>
    <property type="project" value="InterPro"/>
</dbReference>
<dbReference type="SUPFAM" id="SSF52980">
    <property type="entry name" value="Restriction endonuclease-like"/>
    <property type="match status" value="1"/>
</dbReference>
<dbReference type="InterPro" id="IPR016984">
    <property type="entry name" value="UCP031853"/>
</dbReference>
<dbReference type="GO" id="GO:0043590">
    <property type="term" value="C:bacterial nucleoid"/>
    <property type="evidence" value="ECO:0007669"/>
    <property type="project" value="TreeGrafter"/>
</dbReference>
<dbReference type="InterPro" id="IPR052906">
    <property type="entry name" value="Type_IV_Methyl-Rstrct_Enzyme"/>
</dbReference>
<dbReference type="AlphaFoldDB" id="A0A264W159"/>
<dbReference type="EMBL" id="NOKQ01000267">
    <property type="protein sequence ID" value="OZS77322.1"/>
    <property type="molecule type" value="Genomic_DNA"/>
</dbReference>
<dbReference type="PIRSF" id="PIRSF031853">
    <property type="entry name" value="UPC031853"/>
    <property type="match status" value="1"/>
</dbReference>
<keyword evidence="2" id="KW-0255">Endonuclease</keyword>